<gene>
    <name evidence="3" type="ORF">SAMN05421748_101147</name>
</gene>
<dbReference type="PRINTS" id="PR00313">
    <property type="entry name" value="CABNDNGRPT"/>
</dbReference>
<dbReference type="RefSeq" id="WP_097317511.1">
    <property type="nucleotide sequence ID" value="NZ_OBDY01000001.1"/>
</dbReference>
<dbReference type="SUPFAM" id="SSF51120">
    <property type="entry name" value="beta-Roll"/>
    <property type="match status" value="2"/>
</dbReference>
<dbReference type="InterPro" id="IPR018511">
    <property type="entry name" value="Hemolysin-typ_Ca-bd_CS"/>
</dbReference>
<dbReference type="Proteomes" id="UP000219612">
    <property type="component" value="Unassembled WGS sequence"/>
</dbReference>
<dbReference type="InterPro" id="IPR011049">
    <property type="entry name" value="Serralysin-like_metalloprot_C"/>
</dbReference>
<dbReference type="EMBL" id="OBDY01000001">
    <property type="protein sequence ID" value="SNY04130.1"/>
    <property type="molecule type" value="Genomic_DNA"/>
</dbReference>
<keyword evidence="4" id="KW-1185">Reference proteome</keyword>
<dbReference type="GO" id="GO:0005509">
    <property type="term" value="F:calcium ion binding"/>
    <property type="evidence" value="ECO:0007669"/>
    <property type="project" value="InterPro"/>
</dbReference>
<dbReference type="InterPro" id="IPR001343">
    <property type="entry name" value="Hemolysn_Ca-bd"/>
</dbReference>
<keyword evidence="2" id="KW-0964">Secreted</keyword>
<dbReference type="Gene3D" id="2.150.10.10">
    <property type="entry name" value="Serralysin-like metalloprotease, C-terminal"/>
    <property type="match status" value="2"/>
</dbReference>
<name>A0A285EYJ0_9ACTN</name>
<dbReference type="InterPro" id="IPR050557">
    <property type="entry name" value="RTX_toxin/Mannuronan_C5-epim"/>
</dbReference>
<sequence length="374" mass="37196">MKIGKKPARAAVVTVGAIGVAAVGWLAIPADAATAAGVVKVVNGSRVQYVAATGRTNQVIVTRSGNTITVDDTTTAIKAGAGCGAVKGDKTKIRCALKVKPTYIIASLLDGNDSFLNKTDLSSTVAGGAGNDKIYGGPKADSLQGNDGVDAIWGQDGNDTIVGGNGNDALSGGNGDDILDGAAGADRLYGSNGDDVLGGQAGSDVEDGGNGDDIFLQLLQYAPGTDADSLIGGAGEDAVDYSIDYRTKGIRADADGVKGDDGAAGEKDSISSTVEAILGGAGNDVLVGTARTDFLLGGPGNDVIGAGAGNDYLAGEQGVDTLNGAAGTDFCSQDYDGDKFISCEQISSDLSAKGNKSRGSFDADAVRAKEDVLG</sequence>
<accession>A0A285EYJ0</accession>
<dbReference type="PROSITE" id="PS00330">
    <property type="entry name" value="HEMOLYSIN_CALCIUM"/>
    <property type="match status" value="1"/>
</dbReference>
<protein>
    <submittedName>
        <fullName evidence="3">Hemolysin-type calcium-binding repeat-containing protein</fullName>
    </submittedName>
</protein>
<dbReference type="OrthoDB" id="3281695at2"/>
<dbReference type="PANTHER" id="PTHR38340">
    <property type="entry name" value="S-LAYER PROTEIN"/>
    <property type="match status" value="1"/>
</dbReference>
<proteinExistence type="predicted"/>
<evidence type="ECO:0000313" key="3">
    <source>
        <dbReference type="EMBL" id="SNY04130.1"/>
    </source>
</evidence>
<dbReference type="GO" id="GO:0005576">
    <property type="term" value="C:extracellular region"/>
    <property type="evidence" value="ECO:0007669"/>
    <property type="project" value="UniProtKB-SubCell"/>
</dbReference>
<dbReference type="AlphaFoldDB" id="A0A285EYJ0"/>
<dbReference type="Pfam" id="PF00353">
    <property type="entry name" value="HemolysinCabind"/>
    <property type="match status" value="2"/>
</dbReference>
<evidence type="ECO:0000256" key="1">
    <source>
        <dbReference type="ARBA" id="ARBA00004613"/>
    </source>
</evidence>
<reference evidence="4" key="1">
    <citation type="submission" date="2017-09" db="EMBL/GenBank/DDBJ databases">
        <authorList>
            <person name="Varghese N."/>
            <person name="Submissions S."/>
        </authorList>
    </citation>
    <scope>NUCLEOTIDE SEQUENCE [LARGE SCALE GENOMIC DNA]</scope>
    <source>
        <strain evidence="4">CGMCC 4.6857</strain>
    </source>
</reference>
<dbReference type="PANTHER" id="PTHR38340:SF1">
    <property type="entry name" value="S-LAYER PROTEIN"/>
    <property type="match status" value="1"/>
</dbReference>
<organism evidence="3 4">
    <name type="scientific">Paractinoplanes atraurantiacus</name>
    <dbReference type="NCBI Taxonomy" id="1036182"/>
    <lineage>
        <taxon>Bacteria</taxon>
        <taxon>Bacillati</taxon>
        <taxon>Actinomycetota</taxon>
        <taxon>Actinomycetes</taxon>
        <taxon>Micromonosporales</taxon>
        <taxon>Micromonosporaceae</taxon>
        <taxon>Paractinoplanes</taxon>
    </lineage>
</organism>
<comment type="subcellular location">
    <subcellularLocation>
        <location evidence="1">Secreted</location>
    </subcellularLocation>
</comment>
<evidence type="ECO:0000256" key="2">
    <source>
        <dbReference type="ARBA" id="ARBA00022525"/>
    </source>
</evidence>
<evidence type="ECO:0000313" key="4">
    <source>
        <dbReference type="Proteomes" id="UP000219612"/>
    </source>
</evidence>